<evidence type="ECO:0000313" key="3">
    <source>
        <dbReference type="EMBL" id="TCS83237.1"/>
    </source>
</evidence>
<sequence>MNFIEFVKRYPDEASCIAHFRAIKERQGIVCKKCGSREHYWNTTYNSHDCKRCRYRLTLRSGTVMESSKLPFQYWLYAIYLMTMTKKGISALELQRQLGHKRYEPIWAMMHKLRSVMGIRDEQYDFEGVVELDDAFFKTHSEEKDDEPPKRGRGSQGQSKVVVMAKVEPKVGRPKKHKKSSSFRYVKMVVVPDSSALTVNQAVQGGTRAVTTIKSDGWRGFNRLSEIVSKHVRRTVKPEEASKVLPWVHTMISNAKRALLGINHQVKADYLQNYLDEFCYKVNRRYFGKELFDRLIVAAVADTWYGKARYNCG</sequence>
<reference evidence="3 4" key="1">
    <citation type="submission" date="2019-03" db="EMBL/GenBank/DDBJ databases">
        <title>Genomic Encyclopedia of Type Strains, Phase IV (KMG-IV): sequencing the most valuable type-strain genomes for metagenomic binning, comparative biology and taxonomic classification.</title>
        <authorList>
            <person name="Goeker M."/>
        </authorList>
    </citation>
    <scope>NUCLEOTIDE SEQUENCE [LARGE SCALE GENOMIC DNA]</scope>
    <source>
        <strain evidence="3 4">DSM 21100</strain>
    </source>
</reference>
<dbReference type="NCBIfam" id="NF033547">
    <property type="entry name" value="transpos_IS1595"/>
    <property type="match status" value="1"/>
</dbReference>
<evidence type="ECO:0000256" key="1">
    <source>
        <dbReference type="SAM" id="MobiDB-lite"/>
    </source>
</evidence>
<protein>
    <submittedName>
        <fullName evidence="3">ISXO2 transposase-like protein</fullName>
    </submittedName>
</protein>
<dbReference type="EMBL" id="SMAD01000046">
    <property type="protein sequence ID" value="TCS83237.1"/>
    <property type="molecule type" value="Genomic_DNA"/>
</dbReference>
<keyword evidence="4" id="KW-1185">Reference proteome</keyword>
<dbReference type="OrthoDB" id="9783459at2"/>
<dbReference type="Proteomes" id="UP000295807">
    <property type="component" value="Unassembled WGS sequence"/>
</dbReference>
<dbReference type="Pfam" id="PF12762">
    <property type="entry name" value="DDE_Tnp_IS1595"/>
    <property type="match status" value="1"/>
</dbReference>
<accession>A0A4R3KI78</accession>
<comment type="caution">
    <text evidence="3">The sequence shown here is derived from an EMBL/GenBank/DDBJ whole genome shotgun (WGS) entry which is preliminary data.</text>
</comment>
<name>A0A4R3KI78_9SPHI</name>
<feature type="compositionally biased region" description="Basic and acidic residues" evidence="1">
    <location>
        <begin position="140"/>
        <end position="150"/>
    </location>
</feature>
<dbReference type="AlphaFoldDB" id="A0A4R3KI78"/>
<dbReference type="InterPro" id="IPR024445">
    <property type="entry name" value="Tnp_ISXO2-like"/>
</dbReference>
<proteinExistence type="predicted"/>
<evidence type="ECO:0000259" key="2">
    <source>
        <dbReference type="SMART" id="SM01126"/>
    </source>
</evidence>
<organism evidence="3 4">
    <name type="scientific">Anseongella ginsenosidimutans</name>
    <dbReference type="NCBI Taxonomy" id="496056"/>
    <lineage>
        <taxon>Bacteria</taxon>
        <taxon>Pseudomonadati</taxon>
        <taxon>Bacteroidota</taxon>
        <taxon>Sphingobacteriia</taxon>
        <taxon>Sphingobacteriales</taxon>
        <taxon>Sphingobacteriaceae</taxon>
        <taxon>Anseongella</taxon>
    </lineage>
</organism>
<feature type="domain" description="ISXO2-like transposase" evidence="2">
    <location>
        <begin position="125"/>
        <end position="283"/>
    </location>
</feature>
<feature type="region of interest" description="Disordered" evidence="1">
    <location>
        <begin position="140"/>
        <end position="160"/>
    </location>
</feature>
<dbReference type="RefSeq" id="WP_132130833.1">
    <property type="nucleotide sequence ID" value="NZ_CP042432.1"/>
</dbReference>
<dbReference type="SMART" id="SM01126">
    <property type="entry name" value="DDE_Tnp_IS1595"/>
    <property type="match status" value="1"/>
</dbReference>
<gene>
    <name evidence="3" type="ORF">EDD80_1461</name>
</gene>
<evidence type="ECO:0000313" key="4">
    <source>
        <dbReference type="Proteomes" id="UP000295807"/>
    </source>
</evidence>